<feature type="domain" description="V-ATPase proteolipid subunit C-like" evidence="9">
    <location>
        <begin position="111"/>
        <end position="169"/>
    </location>
</feature>
<keyword evidence="6" id="KW-0406">Ion transport</keyword>
<protein>
    <submittedName>
        <fullName evidence="10">V-type ATP synthase subunit K</fullName>
    </submittedName>
</protein>
<dbReference type="CDD" id="cd18180">
    <property type="entry name" value="ATP-synt_Vo_Ao_c_NTPK_rpt2"/>
    <property type="match status" value="1"/>
</dbReference>
<evidence type="ECO:0000313" key="11">
    <source>
        <dbReference type="Proteomes" id="UP000679848"/>
    </source>
</evidence>
<feature type="transmembrane region" description="Helical" evidence="8">
    <location>
        <begin position="109"/>
        <end position="128"/>
    </location>
</feature>
<comment type="similarity">
    <text evidence="2">Belongs to the V-ATPase proteolipid subunit family.</text>
</comment>
<feature type="transmembrane region" description="Helical" evidence="8">
    <location>
        <begin position="68"/>
        <end position="89"/>
    </location>
</feature>
<proteinExistence type="inferred from homology"/>
<dbReference type="EMBL" id="AP023421">
    <property type="protein sequence ID" value="BCK86042.1"/>
    <property type="molecule type" value="Genomic_DNA"/>
</dbReference>
<evidence type="ECO:0000256" key="8">
    <source>
        <dbReference type="SAM" id="Phobius"/>
    </source>
</evidence>
<dbReference type="Pfam" id="PF00137">
    <property type="entry name" value="ATP-synt_C"/>
    <property type="match status" value="2"/>
</dbReference>
<feature type="transmembrane region" description="Helical" evidence="8">
    <location>
        <begin position="149"/>
        <end position="171"/>
    </location>
</feature>
<keyword evidence="10" id="KW-0614">Plasmid</keyword>
<name>A0A830U7U9_9FIRM</name>
<feature type="transmembrane region" description="Helical" evidence="8">
    <location>
        <begin position="14"/>
        <end position="36"/>
    </location>
</feature>
<dbReference type="CDD" id="cd18179">
    <property type="entry name" value="ATP-synt_Vo_Ao_c_NTPK_rpt1"/>
    <property type="match status" value="1"/>
</dbReference>
<evidence type="ECO:0000259" key="9">
    <source>
        <dbReference type="Pfam" id="PF00137"/>
    </source>
</evidence>
<dbReference type="SUPFAM" id="SSF81333">
    <property type="entry name" value="F1F0 ATP synthase subunit C"/>
    <property type="match status" value="2"/>
</dbReference>
<keyword evidence="3" id="KW-0813">Transport</keyword>
<dbReference type="KEGG" id="pfaa:MM59RIKEN_33610"/>
<evidence type="ECO:0000256" key="3">
    <source>
        <dbReference type="ARBA" id="ARBA00022448"/>
    </source>
</evidence>
<dbReference type="FunFam" id="1.20.120.610:FF:000005">
    <property type="entry name" value="V-type sodium ATPase subunit K"/>
    <property type="match status" value="1"/>
</dbReference>
<dbReference type="GO" id="GO:0015078">
    <property type="term" value="F:proton transmembrane transporter activity"/>
    <property type="evidence" value="ECO:0007669"/>
    <property type="project" value="InterPro"/>
</dbReference>
<dbReference type="GO" id="GO:0033177">
    <property type="term" value="C:proton-transporting two-sector ATPase complex, proton-transporting domain"/>
    <property type="evidence" value="ECO:0007669"/>
    <property type="project" value="InterPro"/>
</dbReference>
<evidence type="ECO:0000256" key="7">
    <source>
        <dbReference type="ARBA" id="ARBA00023136"/>
    </source>
</evidence>
<evidence type="ECO:0000256" key="6">
    <source>
        <dbReference type="ARBA" id="ARBA00023065"/>
    </source>
</evidence>
<evidence type="ECO:0000256" key="5">
    <source>
        <dbReference type="ARBA" id="ARBA00022989"/>
    </source>
</evidence>
<feature type="domain" description="V-ATPase proteolipid subunit C-like" evidence="9">
    <location>
        <begin position="28"/>
        <end position="86"/>
    </location>
</feature>
<dbReference type="PANTHER" id="PTHR10263">
    <property type="entry name" value="V-TYPE PROTON ATPASE PROTEOLIPID SUBUNIT"/>
    <property type="match status" value="1"/>
</dbReference>
<evidence type="ECO:0000256" key="1">
    <source>
        <dbReference type="ARBA" id="ARBA00004141"/>
    </source>
</evidence>
<reference evidence="10" key="1">
    <citation type="submission" date="2020-09" db="EMBL/GenBank/DDBJ databases">
        <title>New species isolated from human feces.</title>
        <authorList>
            <person name="Kitahara M."/>
            <person name="Shigeno Y."/>
            <person name="Shime M."/>
            <person name="Matsumoto Y."/>
            <person name="Nakamura S."/>
            <person name="Motooka D."/>
            <person name="Fukuoka S."/>
            <person name="Nishikawa H."/>
            <person name="Benno Y."/>
        </authorList>
    </citation>
    <scope>NUCLEOTIDE SEQUENCE</scope>
    <source>
        <strain evidence="10">MM59</strain>
        <plasmid evidence="10">pMM59_01</plasmid>
    </source>
</reference>
<keyword evidence="7 8" id="KW-0472">Membrane</keyword>
<keyword evidence="4 8" id="KW-0812">Transmembrane</keyword>
<gene>
    <name evidence="10" type="ORF">MM59RIKEN_33610</name>
</gene>
<evidence type="ECO:0000256" key="2">
    <source>
        <dbReference type="ARBA" id="ARBA00007296"/>
    </source>
</evidence>
<dbReference type="RefSeq" id="WP_228300602.1">
    <property type="nucleotide sequence ID" value="NZ_AP023421.1"/>
</dbReference>
<keyword evidence="5 8" id="KW-1133">Transmembrane helix</keyword>
<evidence type="ECO:0000256" key="4">
    <source>
        <dbReference type="ARBA" id="ARBA00022692"/>
    </source>
</evidence>
<dbReference type="Proteomes" id="UP000679848">
    <property type="component" value="Plasmid pMM59_01"/>
</dbReference>
<dbReference type="AlphaFoldDB" id="A0A830U7U9"/>
<dbReference type="NCBIfam" id="NF005124">
    <property type="entry name" value="PRK06558.1"/>
    <property type="match status" value="1"/>
</dbReference>
<dbReference type="InterPro" id="IPR035921">
    <property type="entry name" value="F/V-ATP_Csub_sf"/>
</dbReference>
<dbReference type="InterPro" id="IPR002379">
    <property type="entry name" value="ATPase_proteolipid_c-like_dom"/>
</dbReference>
<geneLocation type="plasmid" evidence="10 11">
    <name>pMM59_01</name>
</geneLocation>
<sequence length="175" mass="18084">MTDLAQMVELQQSLTILGTIGGLALALLGAGLAAVLPGIGSAKGTGIAGEAGTGLLCQDPSKFGKVMILQVIPGTQGLYGLVVWFFAIFRMGLLSGTLPELTIAQGMQYFFACLPMALGGLFSAIAQGRVAAGSINILAKKPDDWSKGMVLCITVEFYAILSLLASMLMIINISA</sequence>
<comment type="subcellular location">
    <subcellularLocation>
        <location evidence="1">Membrane</location>
        <topology evidence="1">Multi-pass membrane protein</topology>
    </subcellularLocation>
</comment>
<keyword evidence="11" id="KW-1185">Reference proteome</keyword>
<organism evidence="10 11">
    <name type="scientific">Pusillibacter faecalis</name>
    <dbReference type="NCBI Taxonomy" id="2714358"/>
    <lineage>
        <taxon>Bacteria</taxon>
        <taxon>Bacillati</taxon>
        <taxon>Bacillota</taxon>
        <taxon>Clostridia</taxon>
        <taxon>Eubacteriales</taxon>
        <taxon>Oscillospiraceae</taxon>
        <taxon>Pusillibacter</taxon>
    </lineage>
</organism>
<dbReference type="Gene3D" id="1.20.120.610">
    <property type="entry name" value="lithium bound rotor ring of v- atpase"/>
    <property type="match status" value="1"/>
</dbReference>
<evidence type="ECO:0000313" key="10">
    <source>
        <dbReference type="EMBL" id="BCK86042.1"/>
    </source>
</evidence>
<accession>A0A830U7U9</accession>